<dbReference type="EMBL" id="SOJT01000116">
    <property type="protein sequence ID" value="TET28805.1"/>
    <property type="molecule type" value="Genomic_DNA"/>
</dbReference>
<reference evidence="1 2" key="1">
    <citation type="submission" date="2019-03" db="EMBL/GenBank/DDBJ databases">
        <title>Metabolic potential of uncultured bacteria and archaea associated with petroleum seepage in deep-sea sediments.</title>
        <authorList>
            <person name="Dong X."/>
            <person name="Hubert C."/>
        </authorList>
    </citation>
    <scope>NUCLEOTIDE SEQUENCE [LARGE SCALE GENOMIC DNA]</scope>
    <source>
        <strain evidence="1">E44_bin3</strain>
    </source>
</reference>
<name>A0A523TEX9_UNCAE</name>
<evidence type="ECO:0000313" key="1">
    <source>
        <dbReference type="EMBL" id="TET28805.1"/>
    </source>
</evidence>
<gene>
    <name evidence="1" type="ORF">E3J68_02740</name>
</gene>
<sequence>MQAENRLTTILRDKMDFMEKWDKATQETKILRSRLRNLLAFEATELPYVALASSSVNPGDTVVRKGKIVVHRPLLLLPSRFLPQFEGFDFEEDYQVDSDKIRRFLLMRGISFPSLKYCNETHTVDVFEGYLEKAVDYFSREMEKREDVHSGLMLGPEDCWQFSVIIYVATLAVRSLPGDLEKLLDDFNKKKDW</sequence>
<organism evidence="1 2">
    <name type="scientific">Aerophobetes bacterium</name>
    <dbReference type="NCBI Taxonomy" id="2030807"/>
    <lineage>
        <taxon>Bacteria</taxon>
        <taxon>Candidatus Aerophobota</taxon>
    </lineage>
</organism>
<evidence type="ECO:0000313" key="2">
    <source>
        <dbReference type="Proteomes" id="UP000316517"/>
    </source>
</evidence>
<dbReference type="Proteomes" id="UP000316517">
    <property type="component" value="Unassembled WGS sequence"/>
</dbReference>
<dbReference type="AlphaFoldDB" id="A0A523TEX9"/>
<comment type="caution">
    <text evidence="1">The sequence shown here is derived from an EMBL/GenBank/DDBJ whole genome shotgun (WGS) entry which is preliminary data.</text>
</comment>
<protein>
    <submittedName>
        <fullName evidence="1">Uncharacterized protein</fullName>
    </submittedName>
</protein>
<accession>A0A523TEX9</accession>
<proteinExistence type="predicted"/>